<dbReference type="STRING" id="1817883.A3G31_09515"/>
<dbReference type="GO" id="GO:0003824">
    <property type="term" value="F:catalytic activity"/>
    <property type="evidence" value="ECO:0007669"/>
    <property type="project" value="InterPro"/>
</dbReference>
<evidence type="ECO:0000256" key="3">
    <source>
        <dbReference type="PROSITE-ProRule" id="PRU00464"/>
    </source>
</evidence>
<protein>
    <submittedName>
        <fullName evidence="5">Histidine triad nucleotide-binding protein</fullName>
    </submittedName>
</protein>
<dbReference type="CDD" id="cd01276">
    <property type="entry name" value="PKCI_related"/>
    <property type="match status" value="1"/>
</dbReference>
<evidence type="ECO:0000256" key="2">
    <source>
        <dbReference type="PIRSR" id="PIRSR601310-3"/>
    </source>
</evidence>
<dbReference type="InterPro" id="IPR001310">
    <property type="entry name" value="Histidine_triad_HIT"/>
</dbReference>
<accession>A0A1F7SLU3</accession>
<feature type="domain" description="HIT" evidence="4">
    <location>
        <begin position="6"/>
        <end position="115"/>
    </location>
</feature>
<dbReference type="PROSITE" id="PS51084">
    <property type="entry name" value="HIT_2"/>
    <property type="match status" value="1"/>
</dbReference>
<name>A0A1F7SLU3_9BACT</name>
<sequence length="115" mass="12790">MDSNCIFCKIIKGEIKGEIVYSDDLVIGIKDINPQAPVHILLIPKKHIPTAQELTEEDRDILKNIFLAAKKIAIDKNIGESGYRVVMNCNAGAGQSVFHIHFHLLGGRKMEWPPG</sequence>
<evidence type="ECO:0000313" key="6">
    <source>
        <dbReference type="Proteomes" id="UP000178082"/>
    </source>
</evidence>
<reference evidence="5 6" key="1">
    <citation type="journal article" date="2016" name="Nat. Commun.">
        <title>Thousands of microbial genomes shed light on interconnected biogeochemical processes in an aquifer system.</title>
        <authorList>
            <person name="Anantharaman K."/>
            <person name="Brown C.T."/>
            <person name="Hug L.A."/>
            <person name="Sharon I."/>
            <person name="Castelle C.J."/>
            <person name="Probst A.J."/>
            <person name="Thomas B.C."/>
            <person name="Singh A."/>
            <person name="Wilkins M.J."/>
            <person name="Karaoz U."/>
            <person name="Brodie E.L."/>
            <person name="Williams K.H."/>
            <person name="Hubbard S.S."/>
            <person name="Banfield J.F."/>
        </authorList>
    </citation>
    <scope>NUCLEOTIDE SEQUENCE [LARGE SCALE GENOMIC DNA]</scope>
</reference>
<gene>
    <name evidence="5" type="ORF">A3G31_09515</name>
</gene>
<dbReference type="Pfam" id="PF11969">
    <property type="entry name" value="DcpS_C"/>
    <property type="match status" value="1"/>
</dbReference>
<dbReference type="InterPro" id="IPR011146">
    <property type="entry name" value="HIT-like"/>
</dbReference>
<dbReference type="InterPro" id="IPR036265">
    <property type="entry name" value="HIT-like_sf"/>
</dbReference>
<dbReference type="Gene3D" id="3.30.428.10">
    <property type="entry name" value="HIT-like"/>
    <property type="match status" value="1"/>
</dbReference>
<dbReference type="AlphaFoldDB" id="A0A1F7SLU3"/>
<dbReference type="EMBL" id="MGDI01000007">
    <property type="protein sequence ID" value="OGL54751.1"/>
    <property type="molecule type" value="Genomic_DNA"/>
</dbReference>
<evidence type="ECO:0000256" key="1">
    <source>
        <dbReference type="PIRSR" id="PIRSR601310-1"/>
    </source>
</evidence>
<dbReference type="InterPro" id="IPR019808">
    <property type="entry name" value="Histidine_triad_CS"/>
</dbReference>
<dbReference type="PRINTS" id="PR00332">
    <property type="entry name" value="HISTRIAD"/>
</dbReference>
<evidence type="ECO:0000259" key="4">
    <source>
        <dbReference type="PROSITE" id="PS51084"/>
    </source>
</evidence>
<comment type="caution">
    <text evidence="5">The sequence shown here is derived from an EMBL/GenBank/DDBJ whole genome shotgun (WGS) entry which is preliminary data.</text>
</comment>
<proteinExistence type="predicted"/>
<organism evidence="5 6">
    <name type="scientific">Candidatus Schekmanbacteria bacterium RIFCSPLOWO2_12_FULL_38_15</name>
    <dbReference type="NCBI Taxonomy" id="1817883"/>
    <lineage>
        <taxon>Bacteria</taxon>
        <taxon>Candidatus Schekmaniibacteriota</taxon>
    </lineage>
</organism>
<dbReference type="PANTHER" id="PTHR23089">
    <property type="entry name" value="HISTIDINE TRIAD HIT PROTEIN"/>
    <property type="match status" value="1"/>
</dbReference>
<feature type="active site" description="Tele-AMP-histidine intermediate" evidence="1">
    <location>
        <position position="101"/>
    </location>
</feature>
<evidence type="ECO:0000313" key="5">
    <source>
        <dbReference type="EMBL" id="OGL54751.1"/>
    </source>
</evidence>
<dbReference type="SUPFAM" id="SSF54197">
    <property type="entry name" value="HIT-like"/>
    <property type="match status" value="1"/>
</dbReference>
<dbReference type="Proteomes" id="UP000178082">
    <property type="component" value="Unassembled WGS sequence"/>
</dbReference>
<dbReference type="PROSITE" id="PS00892">
    <property type="entry name" value="HIT_1"/>
    <property type="match status" value="1"/>
</dbReference>
<feature type="short sequence motif" description="Histidine triad motif" evidence="2 3">
    <location>
        <begin position="99"/>
        <end position="103"/>
    </location>
</feature>